<dbReference type="OrthoDB" id="5584282at2759"/>
<accession>A0A9W8H1Q9</accession>
<reference evidence="1" key="1">
    <citation type="submission" date="2022-07" db="EMBL/GenBank/DDBJ databases">
        <title>Phylogenomic reconstructions and comparative analyses of Kickxellomycotina fungi.</title>
        <authorList>
            <person name="Reynolds N.K."/>
            <person name="Stajich J.E."/>
            <person name="Barry K."/>
            <person name="Grigoriev I.V."/>
            <person name="Crous P."/>
            <person name="Smith M.E."/>
        </authorList>
    </citation>
    <scope>NUCLEOTIDE SEQUENCE</scope>
    <source>
        <strain evidence="1">BCRC 34297</strain>
    </source>
</reference>
<proteinExistence type="predicted"/>
<evidence type="ECO:0000313" key="2">
    <source>
        <dbReference type="Proteomes" id="UP001140011"/>
    </source>
</evidence>
<dbReference type="AlphaFoldDB" id="A0A9W8H1Q9"/>
<organism evidence="1 2">
    <name type="scientific">Coemansia pectinata</name>
    <dbReference type="NCBI Taxonomy" id="1052879"/>
    <lineage>
        <taxon>Eukaryota</taxon>
        <taxon>Fungi</taxon>
        <taxon>Fungi incertae sedis</taxon>
        <taxon>Zoopagomycota</taxon>
        <taxon>Kickxellomycotina</taxon>
        <taxon>Kickxellomycetes</taxon>
        <taxon>Kickxellales</taxon>
        <taxon>Kickxellaceae</taxon>
        <taxon>Coemansia</taxon>
    </lineage>
</organism>
<dbReference type="EMBL" id="JANBUH010000040">
    <property type="protein sequence ID" value="KAJ2755972.1"/>
    <property type="molecule type" value="Genomic_DNA"/>
</dbReference>
<name>A0A9W8H1Q9_9FUNG</name>
<sequence length="108" mass="12302">MISQSLFLTLPMLVVEKIIEYLVGCLRNSLDKDIDKHNKKKNILYPLLTVGEIWCKAVLIYICDNCKVIFNGIRGVFEVTYPAWPSGFSCSHFPRNKLVKRVVVTAPS</sequence>
<comment type="caution">
    <text evidence="1">The sequence shown here is derived from an EMBL/GenBank/DDBJ whole genome shotgun (WGS) entry which is preliminary data.</text>
</comment>
<keyword evidence="2" id="KW-1185">Reference proteome</keyword>
<dbReference type="Proteomes" id="UP001140011">
    <property type="component" value="Unassembled WGS sequence"/>
</dbReference>
<evidence type="ECO:0000313" key="1">
    <source>
        <dbReference type="EMBL" id="KAJ2755972.1"/>
    </source>
</evidence>
<gene>
    <name evidence="1" type="ORF">GGI19_001212</name>
</gene>
<protein>
    <submittedName>
        <fullName evidence="1">Uncharacterized protein</fullName>
    </submittedName>
</protein>